<dbReference type="InterPro" id="IPR001789">
    <property type="entry name" value="Sig_transdc_resp-reg_receiver"/>
</dbReference>
<dbReference type="eggNOG" id="COG0591">
    <property type="taxonomic scope" value="Bacteria"/>
</dbReference>
<evidence type="ECO:0000256" key="11">
    <source>
        <dbReference type="PROSITE-ProRule" id="PRU00169"/>
    </source>
</evidence>
<dbReference type="PROSITE" id="PS50110">
    <property type="entry name" value="RESPONSE_REGULATORY"/>
    <property type="match status" value="1"/>
</dbReference>
<dbReference type="CDD" id="cd10322">
    <property type="entry name" value="SLC5sbd"/>
    <property type="match status" value="1"/>
</dbReference>
<dbReference type="InterPro" id="IPR001734">
    <property type="entry name" value="Na/solute_symporter"/>
</dbReference>
<dbReference type="CDD" id="cd00156">
    <property type="entry name" value="REC"/>
    <property type="match status" value="1"/>
</dbReference>
<keyword evidence="9 13" id="KW-1133">Transmembrane helix</keyword>
<feature type="domain" description="Histidine kinase" evidence="14">
    <location>
        <begin position="813"/>
        <end position="1025"/>
    </location>
</feature>
<feature type="transmembrane region" description="Helical" evidence="13">
    <location>
        <begin position="193"/>
        <end position="220"/>
    </location>
</feature>
<dbReference type="Pfam" id="PF12860">
    <property type="entry name" value="PAS_7"/>
    <property type="match status" value="1"/>
</dbReference>
<evidence type="ECO:0000259" key="14">
    <source>
        <dbReference type="PROSITE" id="PS50109"/>
    </source>
</evidence>
<dbReference type="InterPro" id="IPR036890">
    <property type="entry name" value="HATPase_C_sf"/>
</dbReference>
<dbReference type="PATRIC" id="fig|631454.5.peg.914"/>
<feature type="transmembrane region" description="Helical" evidence="13">
    <location>
        <begin position="240"/>
        <end position="263"/>
    </location>
</feature>
<dbReference type="SMART" id="SM00448">
    <property type="entry name" value="REC"/>
    <property type="match status" value="1"/>
</dbReference>
<keyword evidence="12" id="KW-0175">Coiled coil</keyword>
<dbReference type="InterPro" id="IPR005467">
    <property type="entry name" value="His_kinase_dom"/>
</dbReference>
<dbReference type="Gene3D" id="1.20.1730.10">
    <property type="entry name" value="Sodium/glucose cotransporter"/>
    <property type="match status" value="1"/>
</dbReference>
<dbReference type="SUPFAM" id="SSF52172">
    <property type="entry name" value="CheY-like"/>
    <property type="match status" value="1"/>
</dbReference>
<evidence type="ECO:0000256" key="9">
    <source>
        <dbReference type="ARBA" id="ARBA00022989"/>
    </source>
</evidence>
<dbReference type="InterPro" id="IPR035965">
    <property type="entry name" value="PAS-like_dom_sf"/>
</dbReference>
<dbReference type="GO" id="GO:0009927">
    <property type="term" value="F:histidine phosphotransfer kinase activity"/>
    <property type="evidence" value="ECO:0007669"/>
    <property type="project" value="TreeGrafter"/>
</dbReference>
<evidence type="ECO:0000256" key="2">
    <source>
        <dbReference type="ARBA" id="ARBA00004141"/>
    </source>
</evidence>
<dbReference type="PANTHER" id="PTHR43047">
    <property type="entry name" value="TWO-COMPONENT HISTIDINE PROTEIN KINASE"/>
    <property type="match status" value="1"/>
</dbReference>
<organism evidence="16 17">
    <name type="scientific">Lutibaculum baratangense AMV1</name>
    <dbReference type="NCBI Taxonomy" id="631454"/>
    <lineage>
        <taxon>Bacteria</taxon>
        <taxon>Pseudomonadati</taxon>
        <taxon>Pseudomonadota</taxon>
        <taxon>Alphaproteobacteria</taxon>
        <taxon>Hyphomicrobiales</taxon>
        <taxon>Tepidamorphaceae</taxon>
        <taxon>Lutibaculum</taxon>
    </lineage>
</organism>
<keyword evidence="6" id="KW-0808">Transferase</keyword>
<dbReference type="FunFam" id="3.30.565.10:FF:000049">
    <property type="entry name" value="Two-component sensor histidine kinase"/>
    <property type="match status" value="1"/>
</dbReference>
<dbReference type="Pfam" id="PF00512">
    <property type="entry name" value="HisKA"/>
    <property type="match status" value="1"/>
</dbReference>
<dbReference type="STRING" id="631454.N177_0927"/>
<accession>V4R3D5</accession>
<dbReference type="PROSITE" id="PS50109">
    <property type="entry name" value="HIS_KIN"/>
    <property type="match status" value="1"/>
</dbReference>
<feature type="coiled-coil region" evidence="12">
    <location>
        <begin position="765"/>
        <end position="803"/>
    </location>
</feature>
<dbReference type="EC" id="2.7.13.3" evidence="4"/>
<dbReference type="Gene3D" id="1.10.287.130">
    <property type="match status" value="1"/>
</dbReference>
<dbReference type="GO" id="GO:0005886">
    <property type="term" value="C:plasma membrane"/>
    <property type="evidence" value="ECO:0007669"/>
    <property type="project" value="TreeGrafter"/>
</dbReference>
<feature type="modified residue" description="4-aspartylphosphate" evidence="11">
    <location>
        <position position="1098"/>
    </location>
</feature>
<dbReference type="Pfam" id="PF00072">
    <property type="entry name" value="Response_reg"/>
    <property type="match status" value="1"/>
</dbReference>
<dbReference type="InterPro" id="IPR003594">
    <property type="entry name" value="HATPase_dom"/>
</dbReference>
<evidence type="ECO:0000256" key="4">
    <source>
        <dbReference type="ARBA" id="ARBA00012438"/>
    </source>
</evidence>
<feature type="domain" description="Response regulatory" evidence="15">
    <location>
        <begin position="1048"/>
        <end position="1163"/>
    </location>
</feature>
<comment type="subcellular location">
    <subcellularLocation>
        <location evidence="2">Membrane</location>
        <topology evidence="2">Multi-pass membrane protein</topology>
    </subcellularLocation>
</comment>
<gene>
    <name evidence="16" type="ORF">N177_0927</name>
</gene>
<dbReference type="Pfam" id="PF02518">
    <property type="entry name" value="HATPase_c"/>
    <property type="match status" value="1"/>
</dbReference>
<protein>
    <recommendedName>
        <fullName evidence="4">histidine kinase</fullName>
        <ecNumber evidence="4">2.7.13.3</ecNumber>
    </recommendedName>
</protein>
<feature type="transmembrane region" description="Helical" evidence="13">
    <location>
        <begin position="114"/>
        <end position="133"/>
    </location>
</feature>
<dbReference type="SMART" id="SM00387">
    <property type="entry name" value="HATPase_c"/>
    <property type="match status" value="1"/>
</dbReference>
<dbReference type="NCBIfam" id="NF041832">
    <property type="entry name" value="near_NosP_CTERM"/>
    <property type="match status" value="1"/>
</dbReference>
<feature type="transmembrane region" description="Helical" evidence="13">
    <location>
        <begin position="68"/>
        <end position="86"/>
    </location>
</feature>
<evidence type="ECO:0000256" key="1">
    <source>
        <dbReference type="ARBA" id="ARBA00000085"/>
    </source>
</evidence>
<dbReference type="RefSeq" id="WP_023431073.1">
    <property type="nucleotide sequence ID" value="NZ_AWXZ01000015.1"/>
</dbReference>
<evidence type="ECO:0000256" key="12">
    <source>
        <dbReference type="SAM" id="Coils"/>
    </source>
</evidence>
<dbReference type="GO" id="GO:0022857">
    <property type="term" value="F:transmembrane transporter activity"/>
    <property type="evidence" value="ECO:0007669"/>
    <property type="project" value="InterPro"/>
</dbReference>
<keyword evidence="17" id="KW-1185">Reference proteome</keyword>
<evidence type="ECO:0000313" key="17">
    <source>
        <dbReference type="Proteomes" id="UP000017819"/>
    </source>
</evidence>
<dbReference type="Gene3D" id="3.40.50.2300">
    <property type="match status" value="1"/>
</dbReference>
<dbReference type="CDD" id="cd00082">
    <property type="entry name" value="HisKA"/>
    <property type="match status" value="1"/>
</dbReference>
<feature type="transmembrane region" description="Helical" evidence="13">
    <location>
        <begin position="444"/>
        <end position="466"/>
    </location>
</feature>
<dbReference type="AlphaFoldDB" id="V4R3D5"/>
<evidence type="ECO:0000256" key="3">
    <source>
        <dbReference type="ARBA" id="ARBA00006434"/>
    </source>
</evidence>
<dbReference type="PANTHER" id="PTHR43047:SF9">
    <property type="entry name" value="HISTIDINE KINASE"/>
    <property type="match status" value="1"/>
</dbReference>
<dbReference type="SMART" id="SM00388">
    <property type="entry name" value="HisKA"/>
    <property type="match status" value="1"/>
</dbReference>
<keyword evidence="8 16" id="KW-0418">Kinase</keyword>
<evidence type="ECO:0000256" key="6">
    <source>
        <dbReference type="ARBA" id="ARBA00022679"/>
    </source>
</evidence>
<feature type="transmembrane region" description="Helical" evidence="13">
    <location>
        <begin position="330"/>
        <end position="363"/>
    </location>
</feature>
<evidence type="ECO:0000313" key="16">
    <source>
        <dbReference type="EMBL" id="ESR26427.1"/>
    </source>
</evidence>
<dbReference type="eggNOG" id="COG0784">
    <property type="taxonomic scope" value="Bacteria"/>
</dbReference>
<dbReference type="Proteomes" id="UP000017819">
    <property type="component" value="Unassembled WGS sequence"/>
</dbReference>
<dbReference type="InterPro" id="IPR038377">
    <property type="entry name" value="Na/Glc_symporter_sf"/>
</dbReference>
<dbReference type="InterPro" id="IPR036097">
    <property type="entry name" value="HisK_dim/P_sf"/>
</dbReference>
<dbReference type="Gene3D" id="3.30.450.20">
    <property type="entry name" value="PAS domain"/>
    <property type="match status" value="1"/>
</dbReference>
<feature type="transmembrane region" description="Helical" evidence="13">
    <location>
        <begin position="284"/>
        <end position="305"/>
    </location>
</feature>
<sequence>MDGWVVVSTAVFYIALLFAVASYGDRVARSARWRRARPLIYALSLSVYCTSWTFFGSVGLAVTSGLDFLPVYVGPAVMLLIGLPLLRRIVRLAKAQNITSVADFVAARYGKSQAVAAIVTIIAVVAAVPYIALQLKAISASVTTMAGYIYQIGAVPDAPILSDSALLIAVALAVFSILFGTRHIDATEHQHGLMLAIATESIVKLGAFLAVGLFVTFGIYGGPGELWSAMAQARATEPGFMAVNLESWLTITLLSFGAIVLLPRQFHVMVVENHSERDLAWARWAFPAYLVLINLFVIPIAAAGLQTLGRVGASPDMYVLSLPMSAGANLVSLIAFIGGLSAATAMVIVASVAVSIMVCNDLVMPFLLRRDDERGTVREDMGRTLLTIRRIAIFAVLLLAYAYYRTAGNSAALASIGLMSFAAIAQLAPAFFGGLFWRRATARGAIWGTLAGFAVWAYTLLLPTFAASGLLSMDFVTQGPFGIAALRPHDLVFLDLTPLTHGTLVSLAVNVATYVVLSLTREPRAIERSQASVFVDSQMKPLPGPGFWRSEATVGELTALISRYLGRERTERALQSFADENGVTLDPGREVDLRLLRYSEHLLASAIGAPSSRLVLALLLGRHGMTSRQALRLLDEASAAIVHNRDLLQSAIDHVDQGIIVLDSELRLSCWNRRFRELLDLPPELGRVGIPLRDIARFRAERGDFGEGDVEDLVDARVERLCGQDHAYHEHLLPSGRVLEVHGTSIPDGGWVATYTDITDRVRTAKALERSNETLERRVRERTEELMRLNRELEVARAAAEAANLGKTRFLAAASHDILQPLNAARLYASSLTERTLAKDERSLAQNVDASLDAVEEILSAILDISRLDTGALRPELTSFDLGELLQQLKIEFEPLARERGLELRVVGTSLAVRSDRRLLRRLLRNLISNALKYTERGTVLVGCRRAGDTVRVEIHDTGSGIPLDKQAIIFDEFQRLEDGARRARGLGLGLSIVERIGRVLDHPVGLRSTPGQGSVFHVEISRAAALAEAPAVSGAAPAPAGPLGSLTALCIDNEKRILDGMATLLAGWGSQAVCATSAEGALAAMEGKAAPDVVLADYHLDDGTGLQAIARLRGLFGQELPAVLVTADRSEELRAAAQKENVAILFKPLKAAALRSLLAQHVRRAEAAE</sequence>
<dbReference type="FunFam" id="1.10.287.130:FF:000063">
    <property type="entry name" value="Hybrid sensor histidine kinase/response regulator"/>
    <property type="match status" value="1"/>
</dbReference>
<keyword evidence="10 13" id="KW-0472">Membrane</keyword>
<evidence type="ECO:0000259" key="15">
    <source>
        <dbReference type="PROSITE" id="PS50110"/>
    </source>
</evidence>
<feature type="transmembrane region" description="Helical" evidence="13">
    <location>
        <begin position="6"/>
        <end position="27"/>
    </location>
</feature>
<dbReference type="InterPro" id="IPR004358">
    <property type="entry name" value="Sig_transdc_His_kin-like_C"/>
</dbReference>
<evidence type="ECO:0000256" key="10">
    <source>
        <dbReference type="ARBA" id="ARBA00023136"/>
    </source>
</evidence>
<evidence type="ECO:0000256" key="5">
    <source>
        <dbReference type="ARBA" id="ARBA00022553"/>
    </source>
</evidence>
<dbReference type="InterPro" id="IPR011006">
    <property type="entry name" value="CheY-like_superfamily"/>
</dbReference>
<dbReference type="InterPro" id="IPR003661">
    <property type="entry name" value="HisK_dim/P_dom"/>
</dbReference>
<reference evidence="16 17" key="1">
    <citation type="journal article" date="2014" name="Genome Announc.">
        <title>Draft Genome Sequence of Lutibaculum baratangense Strain AMV1T, Isolated from a Mud Volcano in Andamans, India.</title>
        <authorList>
            <person name="Singh A."/>
            <person name="Sreenivas A."/>
            <person name="Sathyanarayana Reddy G."/>
            <person name="Pinnaka A.K."/>
            <person name="Shivaji S."/>
        </authorList>
    </citation>
    <scope>NUCLEOTIDE SEQUENCE [LARGE SCALE GENOMIC DNA]</scope>
    <source>
        <strain evidence="16 17">AMV1</strain>
    </source>
</reference>
<evidence type="ECO:0000256" key="7">
    <source>
        <dbReference type="ARBA" id="ARBA00022692"/>
    </source>
</evidence>
<dbReference type="EMBL" id="AWXZ01000015">
    <property type="protein sequence ID" value="ESR26427.1"/>
    <property type="molecule type" value="Genomic_DNA"/>
</dbReference>
<dbReference type="PROSITE" id="PS50283">
    <property type="entry name" value="NA_SOLUT_SYMP_3"/>
    <property type="match status" value="1"/>
</dbReference>
<name>V4R3D5_9HYPH</name>
<dbReference type="SUPFAM" id="SSF55874">
    <property type="entry name" value="ATPase domain of HSP90 chaperone/DNA topoisomerase II/histidine kinase"/>
    <property type="match status" value="1"/>
</dbReference>
<dbReference type="eggNOG" id="COG2205">
    <property type="taxonomic scope" value="Bacteria"/>
</dbReference>
<keyword evidence="5 11" id="KW-0597">Phosphoprotein</keyword>
<feature type="transmembrane region" description="Helical" evidence="13">
    <location>
        <begin position="164"/>
        <end position="181"/>
    </location>
</feature>
<dbReference type="SUPFAM" id="SSF55785">
    <property type="entry name" value="PYP-like sensor domain (PAS domain)"/>
    <property type="match status" value="1"/>
</dbReference>
<evidence type="ECO:0000256" key="13">
    <source>
        <dbReference type="SAM" id="Phobius"/>
    </source>
</evidence>
<comment type="caution">
    <text evidence="16">The sequence shown here is derived from an EMBL/GenBank/DDBJ whole genome shotgun (WGS) entry which is preliminary data.</text>
</comment>
<feature type="transmembrane region" description="Helical" evidence="13">
    <location>
        <begin position="384"/>
        <end position="404"/>
    </location>
</feature>
<dbReference type="PRINTS" id="PR00344">
    <property type="entry name" value="BCTRLSENSOR"/>
</dbReference>
<comment type="similarity">
    <text evidence="3">Belongs to the sodium:solute symporter (SSF) (TC 2.A.21) family.</text>
</comment>
<keyword evidence="7 13" id="KW-0812">Transmembrane</keyword>
<dbReference type="SUPFAM" id="SSF47384">
    <property type="entry name" value="Homodimeric domain of signal transducing histidine kinase"/>
    <property type="match status" value="1"/>
</dbReference>
<comment type="catalytic activity">
    <reaction evidence="1">
        <text>ATP + protein L-histidine = ADP + protein N-phospho-L-histidine.</text>
        <dbReference type="EC" id="2.7.13.3"/>
    </reaction>
</comment>
<evidence type="ECO:0000256" key="8">
    <source>
        <dbReference type="ARBA" id="ARBA00022777"/>
    </source>
</evidence>
<feature type="transmembrane region" description="Helical" evidence="13">
    <location>
        <begin position="39"/>
        <end position="62"/>
    </location>
</feature>
<dbReference type="OrthoDB" id="9764438at2"/>
<proteinExistence type="inferred from homology"/>
<feature type="transmembrane region" description="Helical" evidence="13">
    <location>
        <begin position="410"/>
        <end position="437"/>
    </location>
</feature>
<dbReference type="GO" id="GO:0000155">
    <property type="term" value="F:phosphorelay sensor kinase activity"/>
    <property type="evidence" value="ECO:0007669"/>
    <property type="project" value="InterPro"/>
</dbReference>
<dbReference type="Gene3D" id="3.30.565.10">
    <property type="entry name" value="Histidine kinase-like ATPase, C-terminal domain"/>
    <property type="match status" value="1"/>
</dbReference>